<dbReference type="OrthoDB" id="8185860at2759"/>
<dbReference type="GO" id="GO:0005886">
    <property type="term" value="C:plasma membrane"/>
    <property type="evidence" value="ECO:0007669"/>
    <property type="project" value="UniProtKB-SubCell"/>
</dbReference>
<evidence type="ECO:0000256" key="9">
    <source>
        <dbReference type="ARBA" id="ARBA00023224"/>
    </source>
</evidence>
<name>A0A8N1S8Y3_9HYME</name>
<gene>
    <name evidence="12" type="primary">LOC112552777</name>
</gene>
<accession>A0A8N1S8Y3</accession>
<evidence type="ECO:0000256" key="6">
    <source>
        <dbReference type="ARBA" id="ARBA00022989"/>
    </source>
</evidence>
<keyword evidence="7 10" id="KW-0472">Membrane</keyword>
<dbReference type="RefSeq" id="XP_025074587.1">
    <property type="nucleotide sequence ID" value="XM_025218802.1"/>
</dbReference>
<sequence length="392" mass="44961">MNFQNVNPLNNLLNLLSGNLLPVTPNNFPIFWQIYCAIVSILQVVHLTGMFLGLILIASKRALEDGLISIVIVIEVFIMLIYLYAHKKMIIQVIQMMNDIMQDGDETMQNIANTVLKPVMVPFKLHGMISVIITFFWGIQPVTLIFEKNTFYYSDYNSPAAYSTEPFSTSIFVSSNIVIATGAVIGYLKRLSLDVYMTHLVLLLTVLYRYLAVKLAMIFQNSENYCDKNSSRMDEWAEKKLRTLCRYQKTIGRISVLVKKLLSLNFSLLYVTSVFKFCFIGIMISTVTVESFFFVILIILFTMSSLTQFFLICYAIQKLSDASTEITDEAFHEGWYQLKPSLQRIFLFLISSNIECKISAIEKFNLSLSSFIAIIQQSYSVCLLFLRFSWID</sequence>
<evidence type="ECO:0000256" key="1">
    <source>
        <dbReference type="ARBA" id="ARBA00004651"/>
    </source>
</evidence>
<keyword evidence="3 10" id="KW-0716">Sensory transduction</keyword>
<dbReference type="AlphaFoldDB" id="A0A8N1S8Y3"/>
<keyword evidence="5 10" id="KW-0552">Olfaction</keyword>
<evidence type="ECO:0000313" key="11">
    <source>
        <dbReference type="Proteomes" id="UP000504615"/>
    </source>
</evidence>
<dbReference type="GeneID" id="112552777"/>
<dbReference type="Proteomes" id="UP000504615">
    <property type="component" value="Unplaced"/>
</dbReference>
<evidence type="ECO:0000256" key="8">
    <source>
        <dbReference type="ARBA" id="ARBA00023170"/>
    </source>
</evidence>
<dbReference type="GO" id="GO:0004984">
    <property type="term" value="F:olfactory receptor activity"/>
    <property type="evidence" value="ECO:0007669"/>
    <property type="project" value="InterPro"/>
</dbReference>
<feature type="transmembrane region" description="Helical" evidence="10">
    <location>
        <begin position="167"/>
        <end position="187"/>
    </location>
</feature>
<keyword evidence="9 10" id="KW-0807">Transducer</keyword>
<dbReference type="PANTHER" id="PTHR21137">
    <property type="entry name" value="ODORANT RECEPTOR"/>
    <property type="match status" value="1"/>
</dbReference>
<keyword evidence="11" id="KW-1185">Reference proteome</keyword>
<keyword evidence="4 10" id="KW-0812">Transmembrane</keyword>
<dbReference type="GO" id="GO:0005549">
    <property type="term" value="F:odorant binding"/>
    <property type="evidence" value="ECO:0007669"/>
    <property type="project" value="InterPro"/>
</dbReference>
<evidence type="ECO:0000256" key="7">
    <source>
        <dbReference type="ARBA" id="ARBA00023136"/>
    </source>
</evidence>
<reference evidence="12" key="1">
    <citation type="submission" date="2025-08" db="UniProtKB">
        <authorList>
            <consortium name="RefSeq"/>
        </authorList>
    </citation>
    <scope>IDENTIFICATION</scope>
</reference>
<keyword evidence="8 10" id="KW-0675">Receptor</keyword>
<comment type="similarity">
    <text evidence="10">Belongs to the insect chemoreceptor superfamily. Heteromeric odorant receptor channel (TC 1.A.69) family.</text>
</comment>
<evidence type="ECO:0000256" key="5">
    <source>
        <dbReference type="ARBA" id="ARBA00022725"/>
    </source>
</evidence>
<evidence type="ECO:0000256" key="4">
    <source>
        <dbReference type="ARBA" id="ARBA00022692"/>
    </source>
</evidence>
<evidence type="ECO:0000256" key="3">
    <source>
        <dbReference type="ARBA" id="ARBA00022606"/>
    </source>
</evidence>
<evidence type="ECO:0000313" key="12">
    <source>
        <dbReference type="RefSeq" id="XP_025074587.1"/>
    </source>
</evidence>
<dbReference type="PANTHER" id="PTHR21137:SF35">
    <property type="entry name" value="ODORANT RECEPTOR 19A-RELATED"/>
    <property type="match status" value="1"/>
</dbReference>
<dbReference type="GO" id="GO:0007165">
    <property type="term" value="P:signal transduction"/>
    <property type="evidence" value="ECO:0007669"/>
    <property type="project" value="UniProtKB-KW"/>
</dbReference>
<dbReference type="InterPro" id="IPR004117">
    <property type="entry name" value="7tm6_olfct_rcpt"/>
</dbReference>
<keyword evidence="2" id="KW-1003">Cell membrane</keyword>
<comment type="subcellular location">
    <subcellularLocation>
        <location evidence="1 10">Cell membrane</location>
        <topology evidence="1 10">Multi-pass membrane protein</topology>
    </subcellularLocation>
</comment>
<feature type="transmembrane region" description="Helical" evidence="10">
    <location>
        <begin position="125"/>
        <end position="146"/>
    </location>
</feature>
<feature type="transmembrane region" description="Helical" evidence="10">
    <location>
        <begin position="261"/>
        <end position="285"/>
    </location>
</feature>
<feature type="transmembrane region" description="Helical" evidence="10">
    <location>
        <begin position="30"/>
        <end position="55"/>
    </location>
</feature>
<organism evidence="11 12">
    <name type="scientific">Pogonomyrmex barbatus</name>
    <name type="common">red harvester ant</name>
    <dbReference type="NCBI Taxonomy" id="144034"/>
    <lineage>
        <taxon>Eukaryota</taxon>
        <taxon>Metazoa</taxon>
        <taxon>Ecdysozoa</taxon>
        <taxon>Arthropoda</taxon>
        <taxon>Hexapoda</taxon>
        <taxon>Insecta</taxon>
        <taxon>Pterygota</taxon>
        <taxon>Neoptera</taxon>
        <taxon>Endopterygota</taxon>
        <taxon>Hymenoptera</taxon>
        <taxon>Apocrita</taxon>
        <taxon>Aculeata</taxon>
        <taxon>Formicoidea</taxon>
        <taxon>Formicidae</taxon>
        <taxon>Myrmicinae</taxon>
        <taxon>Pogonomyrmex</taxon>
    </lineage>
</organism>
<feature type="transmembrane region" description="Helical" evidence="10">
    <location>
        <begin position="291"/>
        <end position="316"/>
    </location>
</feature>
<evidence type="ECO:0000256" key="2">
    <source>
        <dbReference type="ARBA" id="ARBA00022475"/>
    </source>
</evidence>
<evidence type="ECO:0000256" key="10">
    <source>
        <dbReference type="RuleBase" id="RU351113"/>
    </source>
</evidence>
<comment type="caution">
    <text evidence="10">Lacks conserved residue(s) required for the propagation of feature annotation.</text>
</comment>
<feature type="transmembrane region" description="Helical" evidence="10">
    <location>
        <begin position="67"/>
        <end position="85"/>
    </location>
</feature>
<dbReference type="Pfam" id="PF02949">
    <property type="entry name" value="7tm_6"/>
    <property type="match status" value="1"/>
</dbReference>
<proteinExistence type="inferred from homology"/>
<protein>
    <recommendedName>
        <fullName evidence="10">Odorant receptor</fullName>
    </recommendedName>
</protein>
<keyword evidence="6 10" id="KW-1133">Transmembrane helix</keyword>